<dbReference type="InterPro" id="IPR012976">
    <property type="entry name" value="NOSIC"/>
</dbReference>
<name>A0AAX4JBN9_9MICR</name>
<evidence type="ECO:0000256" key="3">
    <source>
        <dbReference type="ARBA" id="ARBA00022517"/>
    </source>
</evidence>
<accession>A0AAX4JBN9</accession>
<dbReference type="FunFam" id="1.10.246.90:FF:000005">
    <property type="entry name" value="Nucleolar protein 5, putative"/>
    <property type="match status" value="1"/>
</dbReference>
<dbReference type="Pfam" id="PF01798">
    <property type="entry name" value="Nop"/>
    <property type="match status" value="1"/>
</dbReference>
<evidence type="ECO:0000259" key="5">
    <source>
        <dbReference type="PROSITE" id="PS51358"/>
    </source>
</evidence>
<organism evidence="6 7">
    <name type="scientific">Vairimorpha necatrix</name>
    <dbReference type="NCBI Taxonomy" id="6039"/>
    <lineage>
        <taxon>Eukaryota</taxon>
        <taxon>Fungi</taxon>
        <taxon>Fungi incertae sedis</taxon>
        <taxon>Microsporidia</taxon>
        <taxon>Nosematidae</taxon>
        <taxon>Vairimorpha</taxon>
    </lineage>
</organism>
<dbReference type="PROSITE" id="PS51358">
    <property type="entry name" value="NOP"/>
    <property type="match status" value="1"/>
</dbReference>
<proteinExistence type="inferred from homology"/>
<dbReference type="AlphaFoldDB" id="A0AAX4JBN9"/>
<reference evidence="6" key="1">
    <citation type="journal article" date="2024" name="BMC Genomics">
        <title>Functional annotation of a divergent genome using sequence and structure-based similarity.</title>
        <authorList>
            <person name="Svedberg D."/>
            <person name="Winiger R.R."/>
            <person name="Berg A."/>
            <person name="Sharma H."/>
            <person name="Tellgren-Roth C."/>
            <person name="Debrunner-Vossbrinck B.A."/>
            <person name="Vossbrinck C.R."/>
            <person name="Barandun J."/>
        </authorList>
    </citation>
    <scope>NUCLEOTIDE SEQUENCE</scope>
    <source>
        <strain evidence="6">Illinois isolate</strain>
    </source>
</reference>
<dbReference type="Proteomes" id="UP001334084">
    <property type="component" value="Chromosome 4"/>
</dbReference>
<evidence type="ECO:0000256" key="1">
    <source>
        <dbReference type="ARBA" id="ARBA00004604"/>
    </source>
</evidence>
<dbReference type="RefSeq" id="XP_065329499.1">
    <property type="nucleotide sequence ID" value="XM_065473427.1"/>
</dbReference>
<dbReference type="Gene3D" id="1.10.287.4070">
    <property type="match status" value="1"/>
</dbReference>
<dbReference type="SMART" id="SM00931">
    <property type="entry name" value="NOSIC"/>
    <property type="match status" value="1"/>
</dbReference>
<dbReference type="GO" id="GO:0031428">
    <property type="term" value="C:box C/D methylation guide snoRNP complex"/>
    <property type="evidence" value="ECO:0007669"/>
    <property type="project" value="InterPro"/>
</dbReference>
<dbReference type="InterPro" id="IPR036070">
    <property type="entry name" value="Nop_dom_sf"/>
</dbReference>
<dbReference type="GeneID" id="90541166"/>
<dbReference type="InterPro" id="IPR002687">
    <property type="entry name" value="Nop_dom"/>
</dbReference>
<dbReference type="PANTHER" id="PTHR10894:SF0">
    <property type="entry name" value="NUCLEOLAR PROTEIN 56"/>
    <property type="match status" value="1"/>
</dbReference>
<comment type="subcellular location">
    <subcellularLocation>
        <location evidence="1">Nucleus</location>
        <location evidence="1">Nucleolus</location>
    </subcellularLocation>
</comment>
<feature type="domain" description="Nop" evidence="5">
    <location>
        <begin position="254"/>
        <end position="372"/>
    </location>
</feature>
<keyword evidence="4" id="KW-0539">Nucleus</keyword>
<evidence type="ECO:0000256" key="2">
    <source>
        <dbReference type="ARBA" id="ARBA00009211"/>
    </source>
</evidence>
<dbReference type="Gene3D" id="1.10.246.90">
    <property type="entry name" value="Nop domain"/>
    <property type="match status" value="1"/>
</dbReference>
<dbReference type="InterPro" id="IPR042239">
    <property type="entry name" value="Nop_C"/>
</dbReference>
<dbReference type="EMBL" id="CP142729">
    <property type="protein sequence ID" value="WUR03354.1"/>
    <property type="molecule type" value="Genomic_DNA"/>
</dbReference>
<gene>
    <name evidence="6" type="ORF">VNE69_04176</name>
</gene>
<dbReference type="GO" id="GO:0032040">
    <property type="term" value="C:small-subunit processome"/>
    <property type="evidence" value="ECO:0007669"/>
    <property type="project" value="InterPro"/>
</dbReference>
<keyword evidence="3" id="KW-0690">Ribosome biogenesis</keyword>
<dbReference type="SUPFAM" id="SSF89124">
    <property type="entry name" value="Nop domain"/>
    <property type="match status" value="1"/>
</dbReference>
<dbReference type="GO" id="GO:0042254">
    <property type="term" value="P:ribosome biogenesis"/>
    <property type="evidence" value="ECO:0007669"/>
    <property type="project" value="UniProtKB-KW"/>
</dbReference>
<evidence type="ECO:0000313" key="6">
    <source>
        <dbReference type="EMBL" id="WUR03354.1"/>
    </source>
</evidence>
<keyword evidence="7" id="KW-1185">Reference proteome</keyword>
<protein>
    <submittedName>
        <fullName evidence="6">Nucleolar protein 58 (NOP58)</fullName>
    </submittedName>
</protein>
<dbReference type="PANTHER" id="PTHR10894">
    <property type="entry name" value="NUCLEOLAR PROTEIN 5 NUCLEOLAR PROTEIN NOP5 NOP58"/>
    <property type="match status" value="1"/>
</dbReference>
<sequence>MIYLFENATGFTLFKKQDSKVKKINSYDFKNNDELLETYTLLNKNKLPKNLEIFISSEFAKLDEVLCVRDNKLQSLLSEKCGISVQFDKEGDFKQIKNELDKFVDDENKIKTLFLSHKLALDKISYNTDKLDAMIIQSINLLIDIDKDINLHCMRLREWYGSHFPELSLIIDDNYQYLKVVSEIKNRNTCTLEKLKNVTGEQAEKIFKLAKNSMGTDLSDEDLINIINDCASVIKNFEYRTNLSNYIKEKMVVVAPNLTNLIGEFMGARLLSKAGSLDTLAKYPSSTVQLLGAEKSLFQSLRNKSNTPKYGLIFESSILGQVAPEYKGKVARSLAAKISLCAKLDASPNNQSGSFGLDSKNKLMNRIKNLENRSKPKKSVTVKSKFLIKNSEKYDDKNDVKRSKKN</sequence>
<comment type="similarity">
    <text evidence="2">Belongs to the NOP5/NOP56 family.</text>
</comment>
<dbReference type="GO" id="GO:0030515">
    <property type="term" value="F:snoRNA binding"/>
    <property type="evidence" value="ECO:0007669"/>
    <property type="project" value="InterPro"/>
</dbReference>
<dbReference type="InterPro" id="IPR045056">
    <property type="entry name" value="Nop56/Nop58"/>
</dbReference>
<evidence type="ECO:0000313" key="7">
    <source>
        <dbReference type="Proteomes" id="UP001334084"/>
    </source>
</evidence>
<evidence type="ECO:0000256" key="4">
    <source>
        <dbReference type="ARBA" id="ARBA00023242"/>
    </source>
</evidence>
<dbReference type="KEGG" id="vnx:VNE69_04176"/>